<name>A0AAE0RAG9_9TELE</name>
<dbReference type="Proteomes" id="UP001274896">
    <property type="component" value="Unassembled WGS sequence"/>
</dbReference>
<dbReference type="GO" id="GO:0031045">
    <property type="term" value="C:dense core granule"/>
    <property type="evidence" value="ECO:0007669"/>
    <property type="project" value="TreeGrafter"/>
</dbReference>
<dbReference type="PRINTS" id="PR00399">
    <property type="entry name" value="SYNAPTOTAGMN"/>
</dbReference>
<dbReference type="FunFam" id="2.60.40.150:FF:000005">
    <property type="entry name" value="Synaptotagmin 6"/>
    <property type="match status" value="1"/>
</dbReference>
<dbReference type="Pfam" id="PF00168">
    <property type="entry name" value="C2"/>
    <property type="match status" value="2"/>
</dbReference>
<dbReference type="GO" id="GO:0005886">
    <property type="term" value="C:plasma membrane"/>
    <property type="evidence" value="ECO:0007669"/>
    <property type="project" value="TreeGrafter"/>
</dbReference>
<accession>A0AAE0RAG9</accession>
<dbReference type="EMBL" id="JAUCMX010000004">
    <property type="protein sequence ID" value="KAK3548226.1"/>
    <property type="molecule type" value="Genomic_DNA"/>
</dbReference>
<dbReference type="PANTHER" id="PTHR10024:SF381">
    <property type="entry name" value="SYNAPTOTAGMIN IXA"/>
    <property type="match status" value="1"/>
</dbReference>
<evidence type="ECO:0000256" key="11">
    <source>
        <dbReference type="SAM" id="MobiDB-lite"/>
    </source>
</evidence>
<protein>
    <recommendedName>
        <fullName evidence="12">C2 domain-containing protein</fullName>
    </recommendedName>
</protein>
<keyword evidence="6" id="KW-0106">Calcium</keyword>
<comment type="similarity">
    <text evidence="2">Belongs to the synaptotagmin family.</text>
</comment>
<dbReference type="GO" id="GO:0070382">
    <property type="term" value="C:exocytic vesicle"/>
    <property type="evidence" value="ECO:0007669"/>
    <property type="project" value="TreeGrafter"/>
</dbReference>
<dbReference type="AlphaFoldDB" id="A0AAE0RAG9"/>
<evidence type="ECO:0000256" key="1">
    <source>
        <dbReference type="ARBA" id="ARBA00004160"/>
    </source>
</evidence>
<feature type="compositionally biased region" description="Pro residues" evidence="11">
    <location>
        <begin position="487"/>
        <end position="504"/>
    </location>
</feature>
<keyword evidence="8" id="KW-0472">Membrane</keyword>
<feature type="compositionally biased region" description="Basic and acidic residues" evidence="11">
    <location>
        <begin position="17"/>
        <end position="28"/>
    </location>
</feature>
<dbReference type="GO" id="GO:0005544">
    <property type="term" value="F:calcium-dependent phospholipid binding"/>
    <property type="evidence" value="ECO:0007669"/>
    <property type="project" value="TreeGrafter"/>
</dbReference>
<feature type="region of interest" description="Disordered" evidence="11">
    <location>
        <begin position="438"/>
        <end position="462"/>
    </location>
</feature>
<dbReference type="SUPFAM" id="SSF49562">
    <property type="entry name" value="C2 domain (Calcium/lipid-binding domain, CaLB)"/>
    <property type="match status" value="2"/>
</dbReference>
<keyword evidence="4" id="KW-0479">Metal-binding</keyword>
<evidence type="ECO:0000256" key="4">
    <source>
        <dbReference type="ARBA" id="ARBA00022723"/>
    </source>
</evidence>
<evidence type="ECO:0000256" key="9">
    <source>
        <dbReference type="ARBA" id="ARBA00023329"/>
    </source>
</evidence>
<dbReference type="CDD" id="cd08403">
    <property type="entry name" value="C2B_Synaptotagmin-3-5-6-9-10"/>
    <property type="match status" value="1"/>
</dbReference>
<evidence type="ECO:0000313" key="13">
    <source>
        <dbReference type="EMBL" id="KAK3548226.1"/>
    </source>
</evidence>
<keyword evidence="9" id="KW-0968">Cytoplasmic vesicle</keyword>
<evidence type="ECO:0000313" key="14">
    <source>
        <dbReference type="Proteomes" id="UP001274896"/>
    </source>
</evidence>
<dbReference type="Gene3D" id="2.60.40.150">
    <property type="entry name" value="C2 domain"/>
    <property type="match status" value="2"/>
</dbReference>
<dbReference type="FunFam" id="2.60.40.150:FF:000011">
    <property type="entry name" value="Synaptotagmin 6"/>
    <property type="match status" value="1"/>
</dbReference>
<dbReference type="SMART" id="SM00239">
    <property type="entry name" value="C2"/>
    <property type="match status" value="2"/>
</dbReference>
<dbReference type="GO" id="GO:0017156">
    <property type="term" value="P:calcium-ion regulated exocytosis"/>
    <property type="evidence" value="ECO:0007669"/>
    <property type="project" value="TreeGrafter"/>
</dbReference>
<evidence type="ECO:0000256" key="8">
    <source>
        <dbReference type="ARBA" id="ARBA00023136"/>
    </source>
</evidence>
<sequence>MPGAQPGNNLKKRHHAERGQRSKIEGVSRTRVHPTDSTGGACSDAVKSRSGRKKKEAEICQKALELLSDLCSKGEVQNENCLDFIYYFRDLARPRERVNDTNNTKAYLCLSLRWNLQRETGRKVLGVSSGRRKEDKETWWWNKEVQDSIQRKRLAKKKWDMDRTEENRQEYKELQRRVKREVSKAKQKAYDELYTRLDTREGEKDLYRLARQRDRDGKDVQQVRVIKDRDGRVLTSEESVQRRWKEYFEELMNEENERGKKRVEGVNSVEQKVDKIRKDEVRKALKRMKSGKVVGPDDIPVEVWKCLGEAAVEFLTNLFNRVLENLEKAYDRVPREELWYCMRKSGVAEKYVRVVQDMYERSRTVVRSDRGVQSGGGTESGIGSEPLPVCYSDGPVVRGDVSVSLLSLVVTACGLALFGVSLFVSWKLCWIPWRERGDSPGTKEGQSEHPLPPPPPLQPQPIYTEMDATLDRRNQPRGSVVKETTVPPTPVSPPAPGSPPPVPVPETALKISHTSPDIAMEAESKAGEDSIYGSGRMQRQITDPSSTCVRQSSIRRHMNQSNPDFMVAQFQRQDSLTGMSLGRLKPELYKQRSLDSEENRSGRGGTCGRLHFILKYDCDLEQLIVKIHRAQDLPAKDFSGTSDPYVKIYLLPDRKTKHQTKVHRKTLNPVFDEVFLFPVEYAELPTRKLHFTVYDFDRFSRHDIIGQVVVDNFLDLVDFPRETKLCRDIQYVSSVFSIFPAEWFRFLLRNKHFCEDNVDLGDLMFSLCYLPTAGRLTITVIKARNLKAMDITGASDPYVKVSLMCEGRRLKKRKTSTKRNTLNPVYNEAIVFDVPPENIDQISLLIAVMDYDRVGHNEVIGVCRVGNDSESLGRDHWNEMLTYPRKPIARWHPLIEYQGSGGGSQTGSCNSLKTPPSP</sequence>
<comment type="subcellular location">
    <subcellularLocation>
        <location evidence="1">Cytoplasmic vesicle</location>
        <location evidence="1">Secretory vesicle membrane</location>
        <topology evidence="1">Single-pass membrane protein</topology>
    </subcellularLocation>
</comment>
<feature type="domain" description="C2" evidence="12">
    <location>
        <begin position="606"/>
        <end position="727"/>
    </location>
</feature>
<feature type="compositionally biased region" description="Polar residues" evidence="11">
    <location>
        <begin position="909"/>
        <end position="918"/>
    </location>
</feature>
<evidence type="ECO:0000256" key="10">
    <source>
        <dbReference type="SAM" id="Coils"/>
    </source>
</evidence>
<dbReference type="InterPro" id="IPR035892">
    <property type="entry name" value="C2_domain_sf"/>
</dbReference>
<dbReference type="InterPro" id="IPR001565">
    <property type="entry name" value="Synaptotagmin"/>
</dbReference>
<dbReference type="GO" id="GO:0000149">
    <property type="term" value="F:SNARE binding"/>
    <property type="evidence" value="ECO:0007669"/>
    <property type="project" value="TreeGrafter"/>
</dbReference>
<dbReference type="InterPro" id="IPR000008">
    <property type="entry name" value="C2_dom"/>
</dbReference>
<evidence type="ECO:0000256" key="2">
    <source>
        <dbReference type="ARBA" id="ARBA00006996"/>
    </source>
</evidence>
<evidence type="ECO:0000256" key="6">
    <source>
        <dbReference type="ARBA" id="ARBA00022837"/>
    </source>
</evidence>
<keyword evidence="14" id="KW-1185">Reference proteome</keyword>
<dbReference type="GO" id="GO:0001786">
    <property type="term" value="F:phosphatidylserine binding"/>
    <property type="evidence" value="ECO:0007669"/>
    <property type="project" value="TreeGrafter"/>
</dbReference>
<comment type="caution">
    <text evidence="13">The sequence shown here is derived from an EMBL/GenBank/DDBJ whole genome shotgun (WGS) entry which is preliminary data.</text>
</comment>
<feature type="region of interest" description="Disordered" evidence="11">
    <location>
        <begin position="1"/>
        <end position="49"/>
    </location>
</feature>
<dbReference type="PROSITE" id="PS50004">
    <property type="entry name" value="C2"/>
    <property type="match status" value="2"/>
</dbReference>
<keyword evidence="3" id="KW-0812">Transmembrane</keyword>
<dbReference type="GO" id="GO:0030658">
    <property type="term" value="C:transport vesicle membrane"/>
    <property type="evidence" value="ECO:0007669"/>
    <property type="project" value="UniProtKB-SubCell"/>
</dbReference>
<evidence type="ECO:0000259" key="12">
    <source>
        <dbReference type="PROSITE" id="PS50004"/>
    </source>
</evidence>
<dbReference type="PANTHER" id="PTHR10024">
    <property type="entry name" value="SYNAPTOTAGMIN"/>
    <property type="match status" value="1"/>
</dbReference>
<dbReference type="GO" id="GO:0030276">
    <property type="term" value="F:clathrin binding"/>
    <property type="evidence" value="ECO:0007669"/>
    <property type="project" value="TreeGrafter"/>
</dbReference>
<reference evidence="13" key="1">
    <citation type="submission" date="2023-06" db="EMBL/GenBank/DDBJ databases">
        <title>Male Hemibagrus guttatus genome.</title>
        <authorList>
            <person name="Bian C."/>
        </authorList>
    </citation>
    <scope>NUCLEOTIDE SEQUENCE</scope>
    <source>
        <strain evidence="13">Male_cb2023</strain>
        <tissue evidence="13">Muscle</tissue>
    </source>
</reference>
<organism evidence="13 14">
    <name type="scientific">Hemibagrus guttatus</name>
    <dbReference type="NCBI Taxonomy" id="175788"/>
    <lineage>
        <taxon>Eukaryota</taxon>
        <taxon>Metazoa</taxon>
        <taxon>Chordata</taxon>
        <taxon>Craniata</taxon>
        <taxon>Vertebrata</taxon>
        <taxon>Euteleostomi</taxon>
        <taxon>Actinopterygii</taxon>
        <taxon>Neopterygii</taxon>
        <taxon>Teleostei</taxon>
        <taxon>Ostariophysi</taxon>
        <taxon>Siluriformes</taxon>
        <taxon>Bagridae</taxon>
        <taxon>Hemibagrus</taxon>
    </lineage>
</organism>
<feature type="region of interest" description="Disordered" evidence="11">
    <location>
        <begin position="899"/>
        <end position="918"/>
    </location>
</feature>
<feature type="coiled-coil region" evidence="10">
    <location>
        <begin position="154"/>
        <end position="188"/>
    </location>
</feature>
<keyword evidence="5" id="KW-0677">Repeat</keyword>
<dbReference type="PRINTS" id="PR00360">
    <property type="entry name" value="C2DOMAIN"/>
</dbReference>
<feature type="region of interest" description="Disordered" evidence="11">
    <location>
        <begin position="475"/>
        <end position="508"/>
    </location>
</feature>
<keyword evidence="10" id="KW-0175">Coiled coil</keyword>
<feature type="domain" description="C2" evidence="12">
    <location>
        <begin position="759"/>
        <end position="892"/>
    </location>
</feature>
<dbReference type="GO" id="GO:0005509">
    <property type="term" value="F:calcium ion binding"/>
    <property type="evidence" value="ECO:0007669"/>
    <property type="project" value="TreeGrafter"/>
</dbReference>
<keyword evidence="7" id="KW-1133">Transmembrane helix</keyword>
<evidence type="ECO:0000256" key="5">
    <source>
        <dbReference type="ARBA" id="ARBA00022737"/>
    </source>
</evidence>
<evidence type="ECO:0000256" key="3">
    <source>
        <dbReference type="ARBA" id="ARBA00022692"/>
    </source>
</evidence>
<feature type="compositionally biased region" description="Pro residues" evidence="11">
    <location>
        <begin position="450"/>
        <end position="459"/>
    </location>
</feature>
<evidence type="ECO:0000256" key="7">
    <source>
        <dbReference type="ARBA" id="ARBA00022989"/>
    </source>
</evidence>
<proteinExistence type="inferred from homology"/>
<gene>
    <name evidence="13" type="ORF">QTP70_005144</name>
</gene>